<name>A0A5N5QMF7_9AGAM</name>
<organism evidence="1 2">
    <name type="scientific">Ceratobasidium theobromae</name>
    <dbReference type="NCBI Taxonomy" id="1582974"/>
    <lineage>
        <taxon>Eukaryota</taxon>
        <taxon>Fungi</taxon>
        <taxon>Dikarya</taxon>
        <taxon>Basidiomycota</taxon>
        <taxon>Agaricomycotina</taxon>
        <taxon>Agaricomycetes</taxon>
        <taxon>Cantharellales</taxon>
        <taxon>Ceratobasidiaceae</taxon>
        <taxon>Ceratobasidium</taxon>
    </lineage>
</organism>
<keyword evidence="2" id="KW-1185">Reference proteome</keyword>
<accession>A0A5N5QMF7</accession>
<protein>
    <submittedName>
        <fullName evidence="1">Uncharacterized protein</fullName>
    </submittedName>
</protein>
<evidence type="ECO:0000313" key="1">
    <source>
        <dbReference type="EMBL" id="KAB5592743.1"/>
    </source>
</evidence>
<dbReference type="Proteomes" id="UP000383932">
    <property type="component" value="Unassembled WGS sequence"/>
</dbReference>
<dbReference type="AlphaFoldDB" id="A0A5N5QMF7"/>
<gene>
    <name evidence="1" type="ORF">CTheo_3811</name>
</gene>
<sequence>MSLCEGQGSPVCASWLLTPGPHSRSSNEPQCLQFSKTEYPPVSATRDEINSVMDKYWDEVFEFTYPETVDFQDLPAGELACTARSTMVAEHGSQLTDLVASLQAMRVEPEHATMLSGSIAKVKGSLEGLKHWLEEQREMQLDEEKSRKQSVEC</sequence>
<proteinExistence type="predicted"/>
<dbReference type="OrthoDB" id="3204253at2759"/>
<dbReference type="EMBL" id="SSOP01000055">
    <property type="protein sequence ID" value="KAB5592743.1"/>
    <property type="molecule type" value="Genomic_DNA"/>
</dbReference>
<evidence type="ECO:0000313" key="2">
    <source>
        <dbReference type="Proteomes" id="UP000383932"/>
    </source>
</evidence>
<reference evidence="1 2" key="1">
    <citation type="journal article" date="2019" name="Fungal Biol. Biotechnol.">
        <title>Draft genome sequence of fastidious pathogen Ceratobasidium theobromae, which causes vascular-streak dieback in Theobroma cacao.</title>
        <authorList>
            <person name="Ali S.S."/>
            <person name="Asman A."/>
            <person name="Shao J."/>
            <person name="Firmansyah A.P."/>
            <person name="Susilo A.W."/>
            <person name="Rosmana A."/>
            <person name="McMahon P."/>
            <person name="Junaid M."/>
            <person name="Guest D."/>
            <person name="Kheng T.Y."/>
            <person name="Meinhardt L.W."/>
            <person name="Bailey B.A."/>
        </authorList>
    </citation>
    <scope>NUCLEOTIDE SEQUENCE [LARGE SCALE GENOMIC DNA]</scope>
    <source>
        <strain evidence="1 2">CT2</strain>
    </source>
</reference>
<comment type="caution">
    <text evidence="1">The sequence shown here is derived from an EMBL/GenBank/DDBJ whole genome shotgun (WGS) entry which is preliminary data.</text>
</comment>